<dbReference type="OrthoDB" id="1069523at2759"/>
<accession>A0A9Q0CMS2</accession>
<gene>
    <name evidence="7" type="ORF">LUZ63_005369</name>
</gene>
<keyword evidence="4 5" id="KW-0408">Iron</keyword>
<evidence type="ECO:0000313" key="8">
    <source>
        <dbReference type="Proteomes" id="UP001151287"/>
    </source>
</evidence>
<dbReference type="PANTHER" id="PTHR10543">
    <property type="entry name" value="BETA-CAROTENE DIOXYGENASE"/>
    <property type="match status" value="1"/>
</dbReference>
<keyword evidence="2 5" id="KW-0479">Metal-binding</keyword>
<dbReference type="GO" id="GO:0016121">
    <property type="term" value="P:carotene catabolic process"/>
    <property type="evidence" value="ECO:0007669"/>
    <property type="project" value="TreeGrafter"/>
</dbReference>
<dbReference type="EMBL" id="JAMQYH010000002">
    <property type="protein sequence ID" value="KAJ1696857.1"/>
    <property type="molecule type" value="Genomic_DNA"/>
</dbReference>
<comment type="similarity">
    <text evidence="1">Belongs to the carotenoid oxygenase family.</text>
</comment>
<feature type="binding site" evidence="5">
    <location>
        <position position="630"/>
    </location>
    <ligand>
        <name>Fe cation</name>
        <dbReference type="ChEBI" id="CHEBI:24875"/>
        <note>catalytic</note>
    </ligand>
</feature>
<name>A0A9Q0CMS2_9POAL</name>
<comment type="caution">
    <text evidence="7">The sequence shown here is derived from an EMBL/GenBank/DDBJ whole genome shotgun (WGS) entry which is preliminary data.</text>
</comment>
<evidence type="ECO:0000256" key="6">
    <source>
        <dbReference type="SAM" id="MobiDB-lite"/>
    </source>
</evidence>
<dbReference type="GO" id="GO:0046872">
    <property type="term" value="F:metal ion binding"/>
    <property type="evidence" value="ECO:0007669"/>
    <property type="project" value="UniProtKB-KW"/>
</dbReference>
<dbReference type="AlphaFoldDB" id="A0A9Q0CMS2"/>
<feature type="binding site" evidence="5">
    <location>
        <position position="384"/>
    </location>
    <ligand>
        <name>Fe cation</name>
        <dbReference type="ChEBI" id="CHEBI:24875"/>
        <note>catalytic</note>
    </ligand>
</feature>
<evidence type="ECO:0008006" key="9">
    <source>
        <dbReference type="Google" id="ProtNLM"/>
    </source>
</evidence>
<dbReference type="InterPro" id="IPR004294">
    <property type="entry name" value="Carotenoid_Oase"/>
</dbReference>
<dbReference type="GO" id="GO:0010436">
    <property type="term" value="F:carotenoid dioxygenase activity"/>
    <property type="evidence" value="ECO:0007669"/>
    <property type="project" value="TreeGrafter"/>
</dbReference>
<evidence type="ECO:0000256" key="2">
    <source>
        <dbReference type="ARBA" id="ARBA00022723"/>
    </source>
</evidence>
<keyword evidence="8" id="KW-1185">Reference proteome</keyword>
<feature type="region of interest" description="Disordered" evidence="6">
    <location>
        <begin position="72"/>
        <end position="123"/>
    </location>
</feature>
<comment type="cofactor">
    <cofactor evidence="5">
        <name>Fe(2+)</name>
        <dbReference type="ChEBI" id="CHEBI:29033"/>
    </cofactor>
    <text evidence="5">Binds 1 Fe(2+) ion per subunit.</text>
</comment>
<evidence type="ECO:0000256" key="1">
    <source>
        <dbReference type="ARBA" id="ARBA00006787"/>
    </source>
</evidence>
<dbReference type="Pfam" id="PF03055">
    <property type="entry name" value="RPE65"/>
    <property type="match status" value="1"/>
</dbReference>
<dbReference type="GO" id="GO:0009570">
    <property type="term" value="C:chloroplast stroma"/>
    <property type="evidence" value="ECO:0007669"/>
    <property type="project" value="TreeGrafter"/>
</dbReference>
<sequence length="646" mass="70700">MWQHSTNFDIYPRSPGDRIGSLVNLQRKSQTHTTTLLEMEALTTSSYLSINPSNHKLRSKRSPLISVSAVLTRENPAAPPSPRPSKYPTQSAPEKVQAPEKTNDASSRTSAPTRPRPTVPPAAPLSLPMAFCNALEEVINTFVDPPALRPSVDPRNVLSDNFAPVDELPPTRCPVIRGSIPPCLVGGTYIRNGPNPQHLPRGPHHLFDGDGMLHSLLFSADGNATLCSRYVQTYKYLTERDAGTAVMPNVFGAFHGIAGMARGAVSAARVLTGQMNPIQGVGLANTSLVFFAGRLYALGESDLPYAVHVDPVTGEVSTIGRQDFSGRLIMGMTAHPKKDSVTGETFAFRYGPVPPFLTYFRFDPAGNKLADVPIFSVQQSSFIHDFAVTENYAVFGDIQVVMKPMDMVFGNRAPVGSDQGKVPRVGVLPRYATNESEIRWFDVPGFNMVHSVNAWEEESANGEKHLVLIAPNVLSIEHMMDDLNLLHSNVEKVRINLNTGVVSRKPLSASNLDFPVIHPGYVGRKNRYAYLASMANTMPKVSGVVKLDFSRIDTGNCVVASRDYGPRCYGGEPFFVPNDGSEEEDDGYLVSYVHNEETDESTFVVMDARSPTLEIVAEVLLPDRVPYGFHGLFVSKAELLSQRPFS</sequence>
<dbReference type="Proteomes" id="UP001151287">
    <property type="component" value="Unassembled WGS sequence"/>
</dbReference>
<evidence type="ECO:0000256" key="5">
    <source>
        <dbReference type="PIRSR" id="PIRSR604294-1"/>
    </source>
</evidence>
<feature type="compositionally biased region" description="Pro residues" evidence="6">
    <location>
        <begin position="114"/>
        <end position="123"/>
    </location>
</feature>
<protein>
    <recommendedName>
        <fullName evidence="9">Carotenoid cleavage dioxygenase 4</fullName>
    </recommendedName>
</protein>
<feature type="binding site" evidence="5">
    <location>
        <position position="450"/>
    </location>
    <ligand>
        <name>Fe cation</name>
        <dbReference type="ChEBI" id="CHEBI:24875"/>
        <note>catalytic</note>
    </ligand>
</feature>
<proteinExistence type="inferred from homology"/>
<keyword evidence="3" id="KW-0223">Dioxygenase</keyword>
<keyword evidence="3" id="KW-0560">Oxidoreductase</keyword>
<evidence type="ECO:0000256" key="4">
    <source>
        <dbReference type="ARBA" id="ARBA00023004"/>
    </source>
</evidence>
<reference evidence="7" key="1">
    <citation type="journal article" date="2022" name="Cell">
        <title>Repeat-based holocentromeres influence genome architecture and karyotype evolution.</title>
        <authorList>
            <person name="Hofstatter P.G."/>
            <person name="Thangavel G."/>
            <person name="Lux T."/>
            <person name="Neumann P."/>
            <person name="Vondrak T."/>
            <person name="Novak P."/>
            <person name="Zhang M."/>
            <person name="Costa L."/>
            <person name="Castellani M."/>
            <person name="Scott A."/>
            <person name="Toegelov H."/>
            <person name="Fuchs J."/>
            <person name="Mata-Sucre Y."/>
            <person name="Dias Y."/>
            <person name="Vanzela A.L.L."/>
            <person name="Huettel B."/>
            <person name="Almeida C.C.S."/>
            <person name="Simkova H."/>
            <person name="Souza G."/>
            <person name="Pedrosa-Harand A."/>
            <person name="Macas J."/>
            <person name="Mayer K.F.X."/>
            <person name="Houben A."/>
            <person name="Marques A."/>
        </authorList>
    </citation>
    <scope>NUCLEOTIDE SEQUENCE</scope>
    <source>
        <strain evidence="7">RhyBre1mFocal</strain>
    </source>
</reference>
<dbReference type="PANTHER" id="PTHR10543:SF46">
    <property type="entry name" value="CAROTENOID CLEAVAGE DIOXYGENASE 4, CHLOROPLASTIC-RELATED"/>
    <property type="match status" value="1"/>
</dbReference>
<evidence type="ECO:0000256" key="3">
    <source>
        <dbReference type="ARBA" id="ARBA00022964"/>
    </source>
</evidence>
<feature type="binding site" evidence="5">
    <location>
        <position position="335"/>
    </location>
    <ligand>
        <name>Fe cation</name>
        <dbReference type="ChEBI" id="CHEBI:24875"/>
        <note>catalytic</note>
    </ligand>
</feature>
<organism evidence="7 8">
    <name type="scientific">Rhynchospora breviuscula</name>
    <dbReference type="NCBI Taxonomy" id="2022672"/>
    <lineage>
        <taxon>Eukaryota</taxon>
        <taxon>Viridiplantae</taxon>
        <taxon>Streptophyta</taxon>
        <taxon>Embryophyta</taxon>
        <taxon>Tracheophyta</taxon>
        <taxon>Spermatophyta</taxon>
        <taxon>Magnoliopsida</taxon>
        <taxon>Liliopsida</taxon>
        <taxon>Poales</taxon>
        <taxon>Cyperaceae</taxon>
        <taxon>Cyperoideae</taxon>
        <taxon>Rhynchosporeae</taxon>
        <taxon>Rhynchospora</taxon>
    </lineage>
</organism>
<evidence type="ECO:0000313" key="7">
    <source>
        <dbReference type="EMBL" id="KAJ1696857.1"/>
    </source>
</evidence>